<accession>A0ABV8WYQ1</accession>
<evidence type="ECO:0000256" key="5">
    <source>
        <dbReference type="ARBA" id="ARBA00022695"/>
    </source>
</evidence>
<evidence type="ECO:0000256" key="7">
    <source>
        <dbReference type="ARBA" id="ARBA00022723"/>
    </source>
</evidence>
<dbReference type="PANTHER" id="PTHR42705">
    <property type="entry name" value="BIFUNCTIONAL NON-HOMOLOGOUS END JOINING PROTEIN LIGD"/>
    <property type="match status" value="1"/>
</dbReference>
<dbReference type="InterPro" id="IPR052171">
    <property type="entry name" value="NHEJ_LigD"/>
</dbReference>
<name>A0ABV8WYQ1_9BACI</name>
<keyword evidence="13" id="KW-0239">DNA-directed DNA polymerase</keyword>
<keyword evidence="10" id="KW-0378">Hydrolase</keyword>
<evidence type="ECO:0000256" key="15">
    <source>
        <dbReference type="ARBA" id="ARBA00023172"/>
    </source>
</evidence>
<keyword evidence="5" id="KW-0548">Nucleotidyltransferase</keyword>
<dbReference type="Gene3D" id="3.30.470.30">
    <property type="entry name" value="DNA ligase/mRNA capping enzyme"/>
    <property type="match status" value="1"/>
</dbReference>
<comment type="caution">
    <text evidence="24">The sequence shown here is derived from an EMBL/GenBank/DDBJ whole genome shotgun (WGS) entry which is preliminary data.</text>
</comment>
<evidence type="ECO:0000256" key="4">
    <source>
        <dbReference type="ARBA" id="ARBA00022679"/>
    </source>
</evidence>
<evidence type="ECO:0000256" key="18">
    <source>
        <dbReference type="ARBA" id="ARBA00023268"/>
    </source>
</evidence>
<keyword evidence="3 24" id="KW-0436">Ligase</keyword>
<dbReference type="EC" id="6.5.1.1" evidence="2"/>
<dbReference type="EMBL" id="JBHSDT010000008">
    <property type="protein sequence ID" value="MFC4404138.1"/>
    <property type="molecule type" value="Genomic_DNA"/>
</dbReference>
<dbReference type="NCBIfam" id="TIGR02778">
    <property type="entry name" value="ligD_pol"/>
    <property type="match status" value="1"/>
</dbReference>
<dbReference type="Gene3D" id="2.40.50.140">
    <property type="entry name" value="Nucleic acid-binding proteins"/>
    <property type="match status" value="1"/>
</dbReference>
<evidence type="ECO:0000256" key="2">
    <source>
        <dbReference type="ARBA" id="ARBA00012727"/>
    </source>
</evidence>
<evidence type="ECO:0000256" key="22">
    <source>
        <dbReference type="ARBA" id="ARBA00049990"/>
    </source>
</evidence>
<dbReference type="InterPro" id="IPR016059">
    <property type="entry name" value="DNA_ligase_ATP-dep_CS"/>
</dbReference>
<evidence type="ECO:0000256" key="6">
    <source>
        <dbReference type="ARBA" id="ARBA00022722"/>
    </source>
</evidence>
<evidence type="ECO:0000256" key="1">
    <source>
        <dbReference type="ARBA" id="ARBA00001936"/>
    </source>
</evidence>
<keyword evidence="18" id="KW-0511">Multifunctional enzyme</keyword>
<comment type="catalytic activity">
    <reaction evidence="20">
        <text>ATP + (deoxyribonucleotide)n-3'-hydroxyl + 5'-phospho-(deoxyribonucleotide)m = (deoxyribonucleotide)n+m + AMP + diphosphate.</text>
        <dbReference type="EC" id="6.5.1.1"/>
    </reaction>
</comment>
<keyword evidence="17" id="KW-0464">Manganese</keyword>
<dbReference type="CDD" id="cd07906">
    <property type="entry name" value="Adenylation_DNA_ligase_LigD_LigC"/>
    <property type="match status" value="1"/>
</dbReference>
<evidence type="ECO:0000256" key="19">
    <source>
        <dbReference type="ARBA" id="ARBA00029943"/>
    </source>
</evidence>
<comment type="similarity">
    <text evidence="22">In the N-terminal section; belongs to the LigD polymerase family.</text>
</comment>
<dbReference type="InterPro" id="IPR012340">
    <property type="entry name" value="NA-bd_OB-fold"/>
</dbReference>
<dbReference type="Pfam" id="PF21686">
    <property type="entry name" value="LigD_Prim-Pol"/>
    <property type="match status" value="1"/>
</dbReference>
<dbReference type="Pfam" id="PF01068">
    <property type="entry name" value="DNA_ligase_A_M"/>
    <property type="match status" value="1"/>
</dbReference>
<evidence type="ECO:0000256" key="9">
    <source>
        <dbReference type="ARBA" id="ARBA00022763"/>
    </source>
</evidence>
<evidence type="ECO:0000256" key="13">
    <source>
        <dbReference type="ARBA" id="ARBA00022932"/>
    </source>
</evidence>
<dbReference type="Proteomes" id="UP001595882">
    <property type="component" value="Unassembled WGS sequence"/>
</dbReference>
<keyword evidence="8" id="KW-0547">Nucleotide-binding</keyword>
<dbReference type="GO" id="GO:0003910">
    <property type="term" value="F:DNA ligase (ATP) activity"/>
    <property type="evidence" value="ECO:0007669"/>
    <property type="project" value="UniProtKB-EC"/>
</dbReference>
<keyword evidence="16" id="KW-0234">DNA repair</keyword>
<dbReference type="SUPFAM" id="SSF50249">
    <property type="entry name" value="Nucleic acid-binding proteins"/>
    <property type="match status" value="1"/>
</dbReference>
<dbReference type="InterPro" id="IPR014143">
    <property type="entry name" value="NHEJ_ligase_prk"/>
</dbReference>
<dbReference type="PROSITE" id="PS00697">
    <property type="entry name" value="DNA_LIGASE_A1"/>
    <property type="match status" value="1"/>
</dbReference>
<keyword evidence="4" id="KW-0808">Transferase</keyword>
<keyword evidence="12" id="KW-0067">ATP-binding</keyword>
<dbReference type="InterPro" id="IPR012310">
    <property type="entry name" value="DNA_ligase_ATP-dep_cent"/>
</dbReference>
<keyword evidence="6" id="KW-0540">Nuclease</keyword>
<evidence type="ECO:0000259" key="23">
    <source>
        <dbReference type="PROSITE" id="PS50160"/>
    </source>
</evidence>
<gene>
    <name evidence="24" type="primary">ligD</name>
    <name evidence="24" type="ORF">ACFOY7_13775</name>
</gene>
<dbReference type="PROSITE" id="PS50160">
    <property type="entry name" value="DNA_LIGASE_A3"/>
    <property type="match status" value="1"/>
</dbReference>
<keyword evidence="9" id="KW-0227">DNA damage</keyword>
<evidence type="ECO:0000256" key="21">
    <source>
        <dbReference type="ARBA" id="ARBA00049981"/>
    </source>
</evidence>
<dbReference type="NCBIfam" id="TIGR02776">
    <property type="entry name" value="NHEJ_ligase_prk"/>
    <property type="match status" value="1"/>
</dbReference>
<comment type="cofactor">
    <cofactor evidence="1">
        <name>Mn(2+)</name>
        <dbReference type="ChEBI" id="CHEBI:29035"/>
    </cofactor>
</comment>
<keyword evidence="14" id="KW-0238">DNA-binding</keyword>
<evidence type="ECO:0000256" key="20">
    <source>
        <dbReference type="ARBA" id="ARBA00034003"/>
    </source>
</evidence>
<dbReference type="InterPro" id="IPR014146">
    <property type="entry name" value="LigD_ligase_dom"/>
</dbReference>
<comment type="similarity">
    <text evidence="21">In the C-terminal section; belongs to the ATP-dependent DNA ligase family.</text>
</comment>
<keyword evidence="15" id="KW-0233">DNA recombination</keyword>
<dbReference type="PANTHER" id="PTHR42705:SF2">
    <property type="entry name" value="BIFUNCTIONAL NON-HOMOLOGOUS END JOINING PROTEIN LIGD"/>
    <property type="match status" value="1"/>
</dbReference>
<evidence type="ECO:0000256" key="14">
    <source>
        <dbReference type="ARBA" id="ARBA00023125"/>
    </source>
</evidence>
<organism evidence="24 25">
    <name type="scientific">Gracilibacillus xinjiangensis</name>
    <dbReference type="NCBI Taxonomy" id="1193282"/>
    <lineage>
        <taxon>Bacteria</taxon>
        <taxon>Bacillati</taxon>
        <taxon>Bacillota</taxon>
        <taxon>Bacilli</taxon>
        <taxon>Bacillales</taxon>
        <taxon>Bacillaceae</taxon>
        <taxon>Gracilibacillus</taxon>
    </lineage>
</organism>
<dbReference type="Gene3D" id="3.90.920.10">
    <property type="entry name" value="DNA primase, PRIM domain"/>
    <property type="match status" value="1"/>
</dbReference>
<dbReference type="RefSeq" id="WP_390252673.1">
    <property type="nucleotide sequence ID" value="NZ_JBHSDT010000008.1"/>
</dbReference>
<proteinExistence type="inferred from homology"/>
<evidence type="ECO:0000256" key="10">
    <source>
        <dbReference type="ARBA" id="ARBA00022801"/>
    </source>
</evidence>
<dbReference type="InterPro" id="IPR014145">
    <property type="entry name" value="LigD_pol_dom"/>
</dbReference>
<feature type="domain" description="ATP-dependent DNA ligase family profile" evidence="23">
    <location>
        <begin position="107"/>
        <end position="239"/>
    </location>
</feature>
<evidence type="ECO:0000313" key="25">
    <source>
        <dbReference type="Proteomes" id="UP001595882"/>
    </source>
</evidence>
<sequence length="587" mass="68786">MWQPMLPVLVNKAVEHRDWIYEVKYDGFRCGLEWKQSGVKLWSRNNHDLTSQFPEIVTWCKENEPYVKDFLPLFLDGELVILRTPYQAIFSQVQQRSRMKDKKKITTASAERPANFICFDLLYSRGKSIIKKTLEERKQLLREVFKNFSEDADTLSNRLSLITFYQSLEEIQQIIFLHQCEGMVSKQKHSRYVYGKRTENWQKVKNYRIIQGVITGYNSENDYFDTAIYHNGKWIKLGKIKNGIKSEERKTLTSFIHQNGTKIGKNTWHINPSICVNINCLDAENQELREPNFGGFRFDLEPEECTYKQLELQLVQLPEAFEITKPDKLLFPDKSKRDIIIYYRQVAAFILPRLQDKHLTTIRYPDGIEEESFYQKHLPNHAPEYIESNNNHLLCNNLESLLWFANHAAIEFHVPFHRMDRNYPDEIVFDLDPPSLDEFPLAVLAAKLIKDLLTYKGFPSFVKTSGRTGLQVHAPIHNEPLSFNQTRELMEAIANVLVEKYPDSFTTERLIKNRGKRLYLDYVQHAPKKTIIAPYSTRATKEATVATPLFWEELDENLDPRIFTIDTVPERLMDKGCPLLADGWMKT</sequence>
<keyword evidence="11" id="KW-0269">Exonuclease</keyword>
<keyword evidence="25" id="KW-1185">Reference proteome</keyword>
<evidence type="ECO:0000256" key="11">
    <source>
        <dbReference type="ARBA" id="ARBA00022839"/>
    </source>
</evidence>
<evidence type="ECO:0000256" key="3">
    <source>
        <dbReference type="ARBA" id="ARBA00022598"/>
    </source>
</evidence>
<reference evidence="25" key="1">
    <citation type="journal article" date="2019" name="Int. J. Syst. Evol. Microbiol.">
        <title>The Global Catalogue of Microorganisms (GCM) 10K type strain sequencing project: providing services to taxonomists for standard genome sequencing and annotation.</title>
        <authorList>
            <consortium name="The Broad Institute Genomics Platform"/>
            <consortium name="The Broad Institute Genome Sequencing Center for Infectious Disease"/>
            <person name="Wu L."/>
            <person name="Ma J."/>
        </authorList>
    </citation>
    <scope>NUCLEOTIDE SEQUENCE [LARGE SCALE GENOMIC DNA]</scope>
    <source>
        <strain evidence="25">CCUG 37865</strain>
    </source>
</reference>
<evidence type="ECO:0000256" key="12">
    <source>
        <dbReference type="ARBA" id="ARBA00022840"/>
    </source>
</evidence>
<dbReference type="NCBIfam" id="TIGR02779">
    <property type="entry name" value="NHEJ_ligase_lig"/>
    <property type="match status" value="1"/>
</dbReference>
<protein>
    <recommendedName>
        <fullName evidence="2">DNA ligase (ATP)</fullName>
        <ecNumber evidence="2">6.5.1.1</ecNumber>
    </recommendedName>
    <alternativeName>
        <fullName evidence="19">NHEJ DNA polymerase</fullName>
    </alternativeName>
</protein>
<evidence type="ECO:0000256" key="8">
    <source>
        <dbReference type="ARBA" id="ARBA00022741"/>
    </source>
</evidence>
<evidence type="ECO:0000256" key="17">
    <source>
        <dbReference type="ARBA" id="ARBA00023211"/>
    </source>
</evidence>
<keyword evidence="7" id="KW-0479">Metal-binding</keyword>
<dbReference type="SUPFAM" id="SSF56091">
    <property type="entry name" value="DNA ligase/mRNA capping enzyme, catalytic domain"/>
    <property type="match status" value="1"/>
</dbReference>
<evidence type="ECO:0000313" key="24">
    <source>
        <dbReference type="EMBL" id="MFC4404138.1"/>
    </source>
</evidence>
<evidence type="ECO:0000256" key="16">
    <source>
        <dbReference type="ARBA" id="ARBA00023204"/>
    </source>
</evidence>